<proteinExistence type="predicted"/>
<dbReference type="STRING" id="869212.Turpa_4080"/>
<dbReference type="GO" id="GO:0005506">
    <property type="term" value="F:iron ion binding"/>
    <property type="evidence" value="ECO:0007669"/>
    <property type="project" value="InterPro"/>
</dbReference>
<dbReference type="RefSeq" id="WP_014805190.1">
    <property type="nucleotide sequence ID" value="NC_018020.1"/>
</dbReference>
<feature type="region of interest" description="Disordered" evidence="1">
    <location>
        <begin position="20"/>
        <end position="42"/>
    </location>
</feature>
<accession>I4BBQ7</accession>
<dbReference type="AlphaFoldDB" id="I4BBQ7"/>
<feature type="chain" id="PRO_5003686527" evidence="2">
    <location>
        <begin position="21"/>
        <end position="135"/>
    </location>
</feature>
<name>I4BBQ7_TURPD</name>
<evidence type="ECO:0000256" key="1">
    <source>
        <dbReference type="SAM" id="MobiDB-lite"/>
    </source>
</evidence>
<dbReference type="InterPro" id="IPR036073">
    <property type="entry name" value="Desulfoferrodoxin_Fe-bd_dom_sf"/>
</dbReference>
<dbReference type="PROSITE" id="PS51257">
    <property type="entry name" value="PROKAR_LIPOPROTEIN"/>
    <property type="match status" value="1"/>
</dbReference>
<organism evidence="3 4">
    <name type="scientific">Turneriella parva (strain ATCC BAA-1111 / DSM 21527 / NCTC 11395 / H)</name>
    <name type="common">Leptospira parva</name>
    <dbReference type="NCBI Taxonomy" id="869212"/>
    <lineage>
        <taxon>Bacteria</taxon>
        <taxon>Pseudomonadati</taxon>
        <taxon>Spirochaetota</taxon>
        <taxon>Spirochaetia</taxon>
        <taxon>Leptospirales</taxon>
        <taxon>Leptospiraceae</taxon>
        <taxon>Turneriella</taxon>
    </lineage>
</organism>
<dbReference type="Gene3D" id="2.60.40.730">
    <property type="entry name" value="SOR catalytic domain"/>
    <property type="match status" value="1"/>
</dbReference>
<feature type="signal peptide" evidence="2">
    <location>
        <begin position="1"/>
        <end position="20"/>
    </location>
</feature>
<reference evidence="3 4" key="1">
    <citation type="submission" date="2012-06" db="EMBL/GenBank/DDBJ databases">
        <title>The complete chromosome of genome of Turneriella parva DSM 21527.</title>
        <authorList>
            <consortium name="US DOE Joint Genome Institute (JGI-PGF)"/>
            <person name="Lucas S."/>
            <person name="Han J."/>
            <person name="Lapidus A."/>
            <person name="Bruce D."/>
            <person name="Goodwin L."/>
            <person name="Pitluck S."/>
            <person name="Peters L."/>
            <person name="Kyrpides N."/>
            <person name="Mavromatis K."/>
            <person name="Ivanova N."/>
            <person name="Mikhailova N."/>
            <person name="Chertkov O."/>
            <person name="Detter J.C."/>
            <person name="Tapia R."/>
            <person name="Han C."/>
            <person name="Land M."/>
            <person name="Hauser L."/>
            <person name="Markowitz V."/>
            <person name="Cheng J.-F."/>
            <person name="Hugenholtz P."/>
            <person name="Woyke T."/>
            <person name="Wu D."/>
            <person name="Gronow S."/>
            <person name="Wellnitz S."/>
            <person name="Brambilla E."/>
            <person name="Klenk H.-P."/>
            <person name="Eisen J.A."/>
        </authorList>
    </citation>
    <scope>NUCLEOTIDE SEQUENCE [LARGE SCALE GENOMIC DNA]</scope>
    <source>
        <strain evidence="4">ATCC BAA-1111 / DSM 21527 / NCTC 11395 / H</strain>
    </source>
</reference>
<evidence type="ECO:0000313" key="4">
    <source>
        <dbReference type="Proteomes" id="UP000006048"/>
    </source>
</evidence>
<dbReference type="SUPFAM" id="SSF49367">
    <property type="entry name" value="Superoxide reductase-like"/>
    <property type="match status" value="1"/>
</dbReference>
<dbReference type="HOGENOM" id="CLU_1884885_0_0_12"/>
<dbReference type="EMBL" id="CP002959">
    <property type="protein sequence ID" value="AFM14714.1"/>
    <property type="molecule type" value="Genomic_DNA"/>
</dbReference>
<evidence type="ECO:0000256" key="2">
    <source>
        <dbReference type="SAM" id="SignalP"/>
    </source>
</evidence>
<protein>
    <submittedName>
        <fullName evidence="3">Uncharacterized protein</fullName>
    </submittedName>
</protein>
<dbReference type="KEGG" id="tpx:Turpa_4080"/>
<dbReference type="OrthoDB" id="9814936at2"/>
<sequence length="135" mass="15356">MKYKFWQIAVALLVASCGQAPTTETPAPPPKYHTPTNPGAWESKAKEHNVSVRYLSSDAIEVTLPLQSSIQPRHFIEAILLQDDREKEIAVQLFKPSYVSAKAEFKLPDSTKPYYIVIKCNLHDMWMFPVPARQQ</sequence>
<dbReference type="GO" id="GO:0016491">
    <property type="term" value="F:oxidoreductase activity"/>
    <property type="evidence" value="ECO:0007669"/>
    <property type="project" value="InterPro"/>
</dbReference>
<dbReference type="Proteomes" id="UP000006048">
    <property type="component" value="Chromosome"/>
</dbReference>
<keyword evidence="4" id="KW-1185">Reference proteome</keyword>
<gene>
    <name evidence="3" type="ordered locus">Turpa_4080</name>
</gene>
<keyword evidence="2" id="KW-0732">Signal</keyword>
<evidence type="ECO:0000313" key="3">
    <source>
        <dbReference type="EMBL" id="AFM14714.1"/>
    </source>
</evidence>